<proteinExistence type="inferred from homology"/>
<comment type="caution">
    <text evidence="5">The sequence shown here is derived from an EMBL/GenBank/DDBJ whole genome shotgun (WGS) entry which is preliminary data.</text>
</comment>
<evidence type="ECO:0000256" key="3">
    <source>
        <dbReference type="PIRSR" id="PIRSR607837-1"/>
    </source>
</evidence>
<feature type="binding site" evidence="3">
    <location>
        <position position="155"/>
    </location>
    <ligand>
        <name>a divalent metal cation</name>
        <dbReference type="ChEBI" id="CHEBI:60240"/>
    </ligand>
</feature>
<dbReference type="GO" id="GO:0046872">
    <property type="term" value="F:metal ion binding"/>
    <property type="evidence" value="ECO:0007669"/>
    <property type="project" value="UniProtKB-KW"/>
</dbReference>
<keyword evidence="4" id="KW-0732">Signal</keyword>
<protein>
    <submittedName>
        <fullName evidence="5">DinB family protein</fullName>
    </submittedName>
</protein>
<dbReference type="AlphaFoldDB" id="K1M0D2"/>
<feature type="chain" id="PRO_5003848130" evidence="4">
    <location>
        <begin position="27"/>
        <end position="176"/>
    </location>
</feature>
<dbReference type="Proteomes" id="UP000004478">
    <property type="component" value="Unassembled WGS sequence"/>
</dbReference>
<dbReference type="RefSeq" id="WP_009184587.1">
    <property type="nucleotide sequence ID" value="NZ_AMGM01000018.1"/>
</dbReference>
<dbReference type="EMBL" id="AMGM01000018">
    <property type="protein sequence ID" value="EKB49769.1"/>
    <property type="molecule type" value="Genomic_DNA"/>
</dbReference>
<dbReference type="InterPro" id="IPR007837">
    <property type="entry name" value="DinB"/>
</dbReference>
<dbReference type="OrthoDB" id="119432at2"/>
<feature type="binding site" evidence="3">
    <location>
        <position position="151"/>
    </location>
    <ligand>
        <name>a divalent metal cation</name>
        <dbReference type="ChEBI" id="CHEBI:60240"/>
    </ligand>
</feature>
<sequence>MKNLKNSLAIGLSLTLLLFVQGFAHAQTTIEEFAAKWENSKQFTLEVVDKMPDDLMNYKPHESAMSFAEQIIHLSSAAAGISQRFLNGAAPSFDIGAKPSNKAEMKAFVTACFDYAKATVGALSAEQLAESVEIFGSTGTRRQVVGLIDDHTTHHRGAAIAYIRANGIEPPRFRGM</sequence>
<organism evidence="5 6">
    <name type="scientific">Cecembia lonarensis (strain CCUG 58316 / KCTC 22772 / LW9)</name>
    <dbReference type="NCBI Taxonomy" id="1225176"/>
    <lineage>
        <taxon>Bacteria</taxon>
        <taxon>Pseudomonadati</taxon>
        <taxon>Bacteroidota</taxon>
        <taxon>Cytophagia</taxon>
        <taxon>Cytophagales</taxon>
        <taxon>Cyclobacteriaceae</taxon>
        <taxon>Cecembia</taxon>
    </lineage>
</organism>
<evidence type="ECO:0000313" key="5">
    <source>
        <dbReference type="EMBL" id="EKB49769.1"/>
    </source>
</evidence>
<dbReference type="Pfam" id="PF05163">
    <property type="entry name" value="DinB"/>
    <property type="match status" value="1"/>
</dbReference>
<accession>K1M0D2</accession>
<gene>
    <name evidence="5" type="ORF">B879_01552</name>
</gene>
<evidence type="ECO:0000256" key="1">
    <source>
        <dbReference type="ARBA" id="ARBA00008635"/>
    </source>
</evidence>
<comment type="similarity">
    <text evidence="1">Belongs to the DinB family.</text>
</comment>
<dbReference type="Gene3D" id="1.20.120.450">
    <property type="entry name" value="dinb family like domain"/>
    <property type="match status" value="1"/>
</dbReference>
<reference evidence="5 6" key="1">
    <citation type="journal article" date="2012" name="J. Bacteriol.">
        <title>Draft Genome Sequence of Cecembia lonarensis Strain LW9T, Isolated from Lonar Lake, a Haloalkaline Lake in India.</title>
        <authorList>
            <person name="Shivaji S."/>
            <person name="Ara S."/>
            <person name="Singh A."/>
            <person name="Pinnaka A.K."/>
        </authorList>
    </citation>
    <scope>NUCLEOTIDE SEQUENCE [LARGE SCALE GENOMIC DNA]</scope>
    <source>
        <strain evidence="5 6">LW9</strain>
    </source>
</reference>
<dbReference type="SUPFAM" id="SSF109854">
    <property type="entry name" value="DinB/YfiT-like putative metalloenzymes"/>
    <property type="match status" value="1"/>
</dbReference>
<feature type="binding site" evidence="3">
    <location>
        <position position="73"/>
    </location>
    <ligand>
        <name>a divalent metal cation</name>
        <dbReference type="ChEBI" id="CHEBI:60240"/>
    </ligand>
</feature>
<keyword evidence="2 3" id="KW-0479">Metal-binding</keyword>
<keyword evidence="6" id="KW-1185">Reference proteome</keyword>
<name>K1M0D2_CECL9</name>
<evidence type="ECO:0000256" key="2">
    <source>
        <dbReference type="ARBA" id="ARBA00022723"/>
    </source>
</evidence>
<evidence type="ECO:0000313" key="6">
    <source>
        <dbReference type="Proteomes" id="UP000004478"/>
    </source>
</evidence>
<feature type="signal peptide" evidence="4">
    <location>
        <begin position="1"/>
        <end position="26"/>
    </location>
</feature>
<dbReference type="InterPro" id="IPR034660">
    <property type="entry name" value="DinB/YfiT-like"/>
</dbReference>
<evidence type="ECO:0000256" key="4">
    <source>
        <dbReference type="SAM" id="SignalP"/>
    </source>
</evidence>